<evidence type="ECO:0000313" key="1">
    <source>
        <dbReference type="EMBL" id="ATS92992.1"/>
    </source>
</evidence>
<dbReference type="EMBL" id="MF919534">
    <property type="protein sequence ID" value="ATS92992.1"/>
    <property type="molecule type" value="Genomic_DNA"/>
</dbReference>
<proteinExistence type="predicted"/>
<evidence type="ECO:0000313" key="2">
    <source>
        <dbReference type="Proteomes" id="UP000240916"/>
    </source>
</evidence>
<accession>A0A2D2W4F9</accession>
<dbReference type="Proteomes" id="UP000240916">
    <property type="component" value="Segment"/>
</dbReference>
<reference evidence="1 2" key="1">
    <citation type="submission" date="2017-09" db="EMBL/GenBank/DDBJ databases">
        <authorList>
            <person name="Pradhan P."/>
            <person name="Aluri L.S."/>
            <person name="Anandarajan D."/>
            <person name="Beiriger J.C."/>
            <person name="Bethamcharla R."/>
            <person name="Betini N."/>
            <person name="Bhatt S.D."/>
            <person name="Chengalvala S."/>
            <person name="Cox N.E."/>
            <person name="Delvadia B.P."/>
            <person name="Desai A.S."/>
            <person name="Devaney A.M."/>
            <person name="Doyle B.K."/>
            <person name="Edgerton A.O."/>
            <person name="Erlich M.C."/>
            <person name="Fitzpatrick K.C."/>
            <person name="Gajjar E.A."/>
            <person name="Ganguly A."/>
            <person name="Gill R.S."/>
            <person name="Goldman M.G."/>
            <person name="Good P.M."/>
            <person name="Gupta N."/>
            <person name="Haddad L.M."/>
            <person name="Han E.J."/>
            <person name="Jain S."/>
            <person name="Jiang A."/>
            <person name="Jurgielewicz A.D."/>
            <person name="Kainth D.K."/>
            <person name="Karam J.M."/>
            <person name="Kodavatiganti M."/>
            <person name="Kriete S.J."/>
            <person name="MacDonald C.E."/>
            <person name="Maret J.P."/>
            <person name="Mathew A.E."/>
            <person name="Nako S."/>
            <person name="Natrajan M."/>
            <person name="Nishu N.M."/>
            <person name="Parikh A."/>
            <person name="Patel N."/>
            <person name="Patel P.D."/>
            <person name="Patel S."/>
            <person name="Patra K."/>
            <person name="Pumpuckdee D."/>
            <person name="Rai K."/>
            <person name="Ramanathan A."/>
            <person name="Sarkar A."/>
            <person name="Schaffer B.L."/>
            <person name="Shah P."/>
            <person name="Tata R.K."/>
            <person name="Tawfik A.H."/>
            <person name="Thuremella B.T."/>
            <person name="Toma J."/>
            <person name="Tran T.L."/>
            <person name="Veera S."/>
            <person name="Vemulapalli V.K."/>
            <person name="Vidas T.V."/>
            <person name="Vieira K.S."/>
            <person name="Vijayakumar G."/>
            <person name="Walor T.A."/>
            <person name="White C.R."/>
            <person name="Wong B.M."/>
            <person name="Zhao Sl."/>
            <person name="McDonald M.T."/>
            <person name="Dalia R."/>
            <person name="Little J.L."/>
            <person name="Gurney S.M.R."/>
            <person name="Bollivar D.W."/>
            <person name="Garlena R.A."/>
            <person name="Russell D.A."/>
            <person name="Pope W.H."/>
            <person name="Jacobs-Sera D."/>
            <person name="Hendrix R.W."/>
            <person name="Hatfull G.F."/>
        </authorList>
    </citation>
    <scope>NUCLEOTIDE SEQUENCE [LARGE SCALE GENOMIC DNA]</scope>
</reference>
<protein>
    <submittedName>
        <fullName evidence="1">Uncharacterized protein</fullName>
    </submittedName>
</protein>
<sequence length="75" mass="8696">MNEDNLVQMNIPISNPLYQWVCEQRFDKPIPYITLSVGGVEARLALTQVRSLQYRYDLDCETHVETEWRLLGGAP</sequence>
<name>A0A2D2W4F9_9CAUD</name>
<organism evidence="1 2">
    <name type="scientific">Mycobacterium phage Superphikiman</name>
    <dbReference type="NCBI Taxonomy" id="2041551"/>
    <lineage>
        <taxon>Viruses</taxon>
        <taxon>Duplodnaviria</taxon>
        <taxon>Heunggongvirae</taxon>
        <taxon>Uroviricota</taxon>
        <taxon>Caudoviricetes</taxon>
        <taxon>Omegavirus</taxon>
        <taxon>Omegavirus courthouse</taxon>
    </lineage>
</organism>
<gene>
    <name evidence="1" type="ORF">SEA_SUPERPHIKIMAN_151</name>
</gene>